<dbReference type="SUPFAM" id="SSF52172">
    <property type="entry name" value="CheY-like"/>
    <property type="match status" value="1"/>
</dbReference>
<evidence type="ECO:0000256" key="4">
    <source>
        <dbReference type="ARBA" id="ARBA00023125"/>
    </source>
</evidence>
<dbReference type="InterPro" id="IPR001789">
    <property type="entry name" value="Sig_transdc_resp-reg_receiver"/>
</dbReference>
<dbReference type="Gene3D" id="6.10.250.690">
    <property type="match status" value="1"/>
</dbReference>
<feature type="modified residue" description="4-aspartylphosphate" evidence="6">
    <location>
        <position position="53"/>
    </location>
</feature>
<dbReference type="NCBIfam" id="TIGR03787">
    <property type="entry name" value="marine_sort_RR"/>
    <property type="match status" value="1"/>
</dbReference>
<keyword evidence="1 6" id="KW-0597">Phosphoprotein</keyword>
<evidence type="ECO:0000259" key="9">
    <source>
        <dbReference type="PROSITE" id="PS51755"/>
    </source>
</evidence>
<protein>
    <submittedName>
        <fullName evidence="10">Chemotaxis protein CheY</fullName>
    </submittedName>
</protein>
<dbReference type="OrthoDB" id="9802426at2"/>
<dbReference type="GO" id="GO:0032993">
    <property type="term" value="C:protein-DNA complex"/>
    <property type="evidence" value="ECO:0007669"/>
    <property type="project" value="TreeGrafter"/>
</dbReference>
<evidence type="ECO:0000256" key="1">
    <source>
        <dbReference type="ARBA" id="ARBA00022553"/>
    </source>
</evidence>
<dbReference type="InterPro" id="IPR016032">
    <property type="entry name" value="Sig_transdc_resp-reg_C-effctor"/>
</dbReference>
<dbReference type="InterPro" id="IPR039420">
    <property type="entry name" value="WalR-like"/>
</dbReference>
<dbReference type="Pfam" id="PF00486">
    <property type="entry name" value="Trans_reg_C"/>
    <property type="match status" value="1"/>
</dbReference>
<dbReference type="InterPro" id="IPR001867">
    <property type="entry name" value="OmpR/PhoB-type_DNA-bd"/>
</dbReference>
<dbReference type="InterPro" id="IPR036388">
    <property type="entry name" value="WH-like_DNA-bd_sf"/>
</dbReference>
<comment type="caution">
    <text evidence="10">The sequence shown here is derived from an EMBL/GenBank/DDBJ whole genome shotgun (WGS) entry which is preliminary data.</text>
</comment>
<organism evidence="10 11">
    <name type="scientific">Alteromonas marina</name>
    <dbReference type="NCBI Taxonomy" id="203795"/>
    <lineage>
        <taxon>Bacteria</taxon>
        <taxon>Pseudomonadati</taxon>
        <taxon>Pseudomonadota</taxon>
        <taxon>Gammaproteobacteria</taxon>
        <taxon>Alteromonadales</taxon>
        <taxon>Alteromonadaceae</taxon>
        <taxon>Alteromonas/Salinimonas group</taxon>
        <taxon>Alteromonas</taxon>
    </lineage>
</organism>
<dbReference type="SMART" id="SM00862">
    <property type="entry name" value="Trans_reg_C"/>
    <property type="match status" value="1"/>
</dbReference>
<keyword evidence="5" id="KW-0804">Transcription</keyword>
<keyword evidence="3" id="KW-0805">Transcription regulation</keyword>
<dbReference type="PANTHER" id="PTHR48111">
    <property type="entry name" value="REGULATOR OF RPOS"/>
    <property type="match status" value="1"/>
</dbReference>
<evidence type="ECO:0000313" key="10">
    <source>
        <dbReference type="EMBL" id="KHT55041.1"/>
    </source>
</evidence>
<dbReference type="PROSITE" id="PS50110">
    <property type="entry name" value="RESPONSE_REGULATORY"/>
    <property type="match status" value="1"/>
</dbReference>
<feature type="domain" description="OmpR/PhoB-type" evidence="9">
    <location>
        <begin position="133"/>
        <end position="229"/>
    </location>
</feature>
<dbReference type="CDD" id="cd00383">
    <property type="entry name" value="trans_reg_C"/>
    <property type="match status" value="1"/>
</dbReference>
<feature type="domain" description="Response regulatory" evidence="8">
    <location>
        <begin position="4"/>
        <end position="120"/>
    </location>
</feature>
<dbReference type="Pfam" id="PF00072">
    <property type="entry name" value="Response_reg"/>
    <property type="match status" value="1"/>
</dbReference>
<feature type="DNA-binding region" description="OmpR/PhoB-type" evidence="7">
    <location>
        <begin position="133"/>
        <end position="229"/>
    </location>
</feature>
<keyword evidence="11" id="KW-1185">Reference proteome</keyword>
<dbReference type="GO" id="GO:0000976">
    <property type="term" value="F:transcription cis-regulatory region binding"/>
    <property type="evidence" value="ECO:0007669"/>
    <property type="project" value="TreeGrafter"/>
</dbReference>
<evidence type="ECO:0000256" key="6">
    <source>
        <dbReference type="PROSITE-ProRule" id="PRU00169"/>
    </source>
</evidence>
<dbReference type="AlphaFoldDB" id="A0A0B3Z9D6"/>
<dbReference type="EMBL" id="JWLW01000010">
    <property type="protein sequence ID" value="KHT55041.1"/>
    <property type="molecule type" value="Genomic_DNA"/>
</dbReference>
<dbReference type="InterPro" id="IPR022305">
    <property type="entry name" value="Response_regulator"/>
</dbReference>
<keyword evidence="4 7" id="KW-0238">DNA-binding</keyword>
<evidence type="ECO:0000259" key="8">
    <source>
        <dbReference type="PROSITE" id="PS50110"/>
    </source>
</evidence>
<dbReference type="GO" id="GO:0005829">
    <property type="term" value="C:cytosol"/>
    <property type="evidence" value="ECO:0007669"/>
    <property type="project" value="TreeGrafter"/>
</dbReference>
<reference evidence="10 11" key="1">
    <citation type="submission" date="2014-12" db="EMBL/GenBank/DDBJ databases">
        <title>Genome sequencing of Alteromonas marina AD001.</title>
        <authorList>
            <person name="Adrian T.G.S."/>
            <person name="Chan K.G."/>
        </authorList>
    </citation>
    <scope>NUCLEOTIDE SEQUENCE [LARGE SCALE GENOMIC DNA]</scope>
    <source>
        <strain evidence="10 11">AD001</strain>
    </source>
</reference>
<evidence type="ECO:0000256" key="2">
    <source>
        <dbReference type="ARBA" id="ARBA00023012"/>
    </source>
</evidence>
<sequence length="229" mass="26070">MPKTIALVEDDAAIRENYIMALKAQGYSVNAYEDRPSAAEAFNHTLPDLAIIDIGLKDEIEGGFMLCQQLRGLSQTLPIIFFTARDNDVDTISGLRMGADDYLTKDISMAHLLARIAALFRRTDLLAAPTEQKDELKVGDLKVDVSRMTVSWQNQPVLLTVTEFWMLHALIKRPGHVKSRQQLMDESRMVVDDTTITSHIKRMRKKFVQLDPNFDHIDTVYGMGYRWQL</sequence>
<dbReference type="RefSeq" id="WP_014951008.1">
    <property type="nucleotide sequence ID" value="NZ_JWLW01000010.1"/>
</dbReference>
<dbReference type="SMART" id="SM00448">
    <property type="entry name" value="REC"/>
    <property type="match status" value="1"/>
</dbReference>
<dbReference type="Proteomes" id="UP000031197">
    <property type="component" value="Unassembled WGS sequence"/>
</dbReference>
<dbReference type="GO" id="GO:0006355">
    <property type="term" value="P:regulation of DNA-templated transcription"/>
    <property type="evidence" value="ECO:0007669"/>
    <property type="project" value="InterPro"/>
</dbReference>
<evidence type="ECO:0000313" key="11">
    <source>
        <dbReference type="Proteomes" id="UP000031197"/>
    </source>
</evidence>
<dbReference type="Gene3D" id="3.40.50.2300">
    <property type="match status" value="1"/>
</dbReference>
<evidence type="ECO:0000256" key="3">
    <source>
        <dbReference type="ARBA" id="ARBA00023015"/>
    </source>
</evidence>
<proteinExistence type="predicted"/>
<dbReference type="InterPro" id="IPR011006">
    <property type="entry name" value="CheY-like_superfamily"/>
</dbReference>
<name>A0A0B3Z9D6_9ALTE</name>
<evidence type="ECO:0000256" key="5">
    <source>
        <dbReference type="ARBA" id="ARBA00023163"/>
    </source>
</evidence>
<dbReference type="PANTHER" id="PTHR48111:SF21">
    <property type="entry name" value="DNA-BINDING DUAL MASTER TRANSCRIPTIONAL REGULATOR RPAA"/>
    <property type="match status" value="1"/>
</dbReference>
<dbReference type="SUPFAM" id="SSF46894">
    <property type="entry name" value="C-terminal effector domain of the bipartite response regulators"/>
    <property type="match status" value="1"/>
</dbReference>
<dbReference type="PROSITE" id="PS51755">
    <property type="entry name" value="OMPR_PHOB"/>
    <property type="match status" value="1"/>
</dbReference>
<dbReference type="Gene3D" id="1.10.10.10">
    <property type="entry name" value="Winged helix-like DNA-binding domain superfamily/Winged helix DNA-binding domain"/>
    <property type="match status" value="1"/>
</dbReference>
<keyword evidence="2" id="KW-0902">Two-component regulatory system</keyword>
<dbReference type="GO" id="GO:0000156">
    <property type="term" value="F:phosphorelay response regulator activity"/>
    <property type="evidence" value="ECO:0007669"/>
    <property type="project" value="TreeGrafter"/>
</dbReference>
<evidence type="ECO:0000256" key="7">
    <source>
        <dbReference type="PROSITE-ProRule" id="PRU01091"/>
    </source>
</evidence>
<gene>
    <name evidence="10" type="ORF">RJ41_05570</name>
</gene>
<accession>A0A0B3Z9D6</accession>